<feature type="region of interest" description="Disordered" evidence="1">
    <location>
        <begin position="1"/>
        <end position="45"/>
    </location>
</feature>
<dbReference type="Proteomes" id="UP001140949">
    <property type="component" value="Unassembled WGS sequence"/>
</dbReference>
<sequence>MSTGKGVASSMAQGAAAKVQQQQQQQQKVNSPAMPRNKARANRGSEFEALPEWKLNCLCADYGIPPTMRGNLHMGGCSF</sequence>
<evidence type="ECO:0000313" key="3">
    <source>
        <dbReference type="Proteomes" id="UP001140949"/>
    </source>
</evidence>
<reference evidence="2" key="1">
    <citation type="journal article" date="2023" name="GigaByte">
        <title>Genome assembly of the bearded iris, Iris pallida Lam.</title>
        <authorList>
            <person name="Bruccoleri R.E."/>
            <person name="Oakeley E.J."/>
            <person name="Faust A.M.E."/>
            <person name="Altorfer M."/>
            <person name="Dessus-Babus S."/>
            <person name="Burckhardt D."/>
            <person name="Oertli M."/>
            <person name="Naumann U."/>
            <person name="Petersen F."/>
            <person name="Wong J."/>
        </authorList>
    </citation>
    <scope>NUCLEOTIDE SEQUENCE</scope>
    <source>
        <strain evidence="2">GSM-AAB239-AS_SAM_17_03QT</strain>
    </source>
</reference>
<accession>A0AAX6DRB9</accession>
<proteinExistence type="predicted"/>
<organism evidence="2 3">
    <name type="scientific">Iris pallida</name>
    <name type="common">Sweet iris</name>
    <dbReference type="NCBI Taxonomy" id="29817"/>
    <lineage>
        <taxon>Eukaryota</taxon>
        <taxon>Viridiplantae</taxon>
        <taxon>Streptophyta</taxon>
        <taxon>Embryophyta</taxon>
        <taxon>Tracheophyta</taxon>
        <taxon>Spermatophyta</taxon>
        <taxon>Magnoliopsida</taxon>
        <taxon>Liliopsida</taxon>
        <taxon>Asparagales</taxon>
        <taxon>Iridaceae</taxon>
        <taxon>Iridoideae</taxon>
        <taxon>Irideae</taxon>
        <taxon>Iris</taxon>
    </lineage>
</organism>
<feature type="compositionally biased region" description="Low complexity" evidence="1">
    <location>
        <begin position="12"/>
        <end position="29"/>
    </location>
</feature>
<comment type="caution">
    <text evidence="2">The sequence shown here is derived from an EMBL/GenBank/DDBJ whole genome shotgun (WGS) entry which is preliminary data.</text>
</comment>
<keyword evidence="3" id="KW-1185">Reference proteome</keyword>
<reference evidence="2" key="2">
    <citation type="submission" date="2023-04" db="EMBL/GenBank/DDBJ databases">
        <authorList>
            <person name="Bruccoleri R.E."/>
            <person name="Oakeley E.J."/>
            <person name="Faust A.-M."/>
            <person name="Dessus-Babus S."/>
            <person name="Altorfer M."/>
            <person name="Burckhardt D."/>
            <person name="Oertli M."/>
            <person name="Naumann U."/>
            <person name="Petersen F."/>
            <person name="Wong J."/>
        </authorList>
    </citation>
    <scope>NUCLEOTIDE SEQUENCE</scope>
    <source>
        <strain evidence="2">GSM-AAB239-AS_SAM_17_03QT</strain>
        <tissue evidence="2">Leaf</tissue>
    </source>
</reference>
<dbReference type="AlphaFoldDB" id="A0AAX6DRB9"/>
<dbReference type="EMBL" id="JANAVB010042420">
    <property type="protein sequence ID" value="KAJ6794344.1"/>
    <property type="molecule type" value="Genomic_DNA"/>
</dbReference>
<protein>
    <submittedName>
        <fullName evidence="2">Uncharacterized protein</fullName>
    </submittedName>
</protein>
<gene>
    <name evidence="2" type="ORF">M6B38_232050</name>
</gene>
<evidence type="ECO:0000313" key="2">
    <source>
        <dbReference type="EMBL" id="KAJ6794344.1"/>
    </source>
</evidence>
<evidence type="ECO:0000256" key="1">
    <source>
        <dbReference type="SAM" id="MobiDB-lite"/>
    </source>
</evidence>
<name>A0AAX6DRB9_IRIPA</name>